<evidence type="ECO:0000313" key="8">
    <source>
        <dbReference type="EMBL" id="SCZ50062.1"/>
    </source>
</evidence>
<dbReference type="Proteomes" id="UP000199648">
    <property type="component" value="Unassembled WGS sequence"/>
</dbReference>
<feature type="transmembrane region" description="Helical" evidence="7">
    <location>
        <begin position="191"/>
        <end position="211"/>
    </location>
</feature>
<dbReference type="AlphaFoldDB" id="A0A1G5PKP0"/>
<keyword evidence="9" id="KW-1185">Reference proteome</keyword>
<sequence>MANHHEAINASRPRQLRAGDWKAVGKRVKADVSQDNLSVVSAGVAFYAFLALFPALIALVSLYGLVASPTDVERLVGAMEGIMPQEVASILSSQLQQVVQSAGSQLGIGLLIGVLVALWSATKGTKSLMTALNIVYEEQEDRGFFRLNSVALLLTLGAIIAVIAATGMVVAVPAILSFVNLPGVIESLVNWLRWPLLALLAAFGIGILYRFAPSRRPPRWRWLNYGALTATALWLIASGLFSWYVSNFGSYNETYGSMAAIVVLLMWFYISAFVVLLGAEMNSEMEIQTEADTTTGEPLPRGKRGATSADRVAGEDRDRFKA</sequence>
<dbReference type="NCBIfam" id="TIGR00765">
    <property type="entry name" value="yihY_not_rbn"/>
    <property type="match status" value="1"/>
</dbReference>
<dbReference type="RefSeq" id="WP_175452394.1">
    <property type="nucleotide sequence ID" value="NZ_FMWD01000001.1"/>
</dbReference>
<feature type="transmembrane region" description="Helical" evidence="7">
    <location>
        <begin position="150"/>
        <end position="179"/>
    </location>
</feature>
<proteinExistence type="predicted"/>
<evidence type="ECO:0000256" key="1">
    <source>
        <dbReference type="ARBA" id="ARBA00004651"/>
    </source>
</evidence>
<dbReference type="PIRSF" id="PIRSF035875">
    <property type="entry name" value="RNase_BN"/>
    <property type="match status" value="1"/>
</dbReference>
<dbReference type="PANTHER" id="PTHR30213">
    <property type="entry name" value="INNER MEMBRANE PROTEIN YHJD"/>
    <property type="match status" value="1"/>
</dbReference>
<feature type="transmembrane region" description="Helical" evidence="7">
    <location>
        <begin position="257"/>
        <end position="279"/>
    </location>
</feature>
<feature type="region of interest" description="Disordered" evidence="6">
    <location>
        <begin position="290"/>
        <end position="322"/>
    </location>
</feature>
<evidence type="ECO:0000256" key="5">
    <source>
        <dbReference type="ARBA" id="ARBA00023136"/>
    </source>
</evidence>
<feature type="compositionally biased region" description="Basic and acidic residues" evidence="6">
    <location>
        <begin position="312"/>
        <end position="322"/>
    </location>
</feature>
<keyword evidence="5 7" id="KW-0472">Membrane</keyword>
<feature type="transmembrane region" description="Helical" evidence="7">
    <location>
        <begin position="223"/>
        <end position="245"/>
    </location>
</feature>
<organism evidence="8 9">
    <name type="scientific">Thiohalomonas denitrificans</name>
    <dbReference type="NCBI Taxonomy" id="415747"/>
    <lineage>
        <taxon>Bacteria</taxon>
        <taxon>Pseudomonadati</taxon>
        <taxon>Pseudomonadota</taxon>
        <taxon>Gammaproteobacteria</taxon>
        <taxon>Thiohalomonadales</taxon>
        <taxon>Thiohalomonadaceae</taxon>
        <taxon>Thiohalomonas</taxon>
    </lineage>
</organism>
<evidence type="ECO:0000256" key="4">
    <source>
        <dbReference type="ARBA" id="ARBA00022989"/>
    </source>
</evidence>
<evidence type="ECO:0000313" key="9">
    <source>
        <dbReference type="Proteomes" id="UP000199648"/>
    </source>
</evidence>
<evidence type="ECO:0000256" key="3">
    <source>
        <dbReference type="ARBA" id="ARBA00022692"/>
    </source>
</evidence>
<comment type="subcellular location">
    <subcellularLocation>
        <location evidence="1">Cell membrane</location>
        <topology evidence="1">Multi-pass membrane protein</topology>
    </subcellularLocation>
</comment>
<dbReference type="STRING" id="415747.SAMN03097708_00327"/>
<dbReference type="InterPro" id="IPR017039">
    <property type="entry name" value="Virul_fac_BrkB"/>
</dbReference>
<evidence type="ECO:0000256" key="7">
    <source>
        <dbReference type="SAM" id="Phobius"/>
    </source>
</evidence>
<dbReference type="GO" id="GO:0005886">
    <property type="term" value="C:plasma membrane"/>
    <property type="evidence" value="ECO:0007669"/>
    <property type="project" value="UniProtKB-SubCell"/>
</dbReference>
<keyword evidence="4 7" id="KW-1133">Transmembrane helix</keyword>
<evidence type="ECO:0000256" key="6">
    <source>
        <dbReference type="SAM" id="MobiDB-lite"/>
    </source>
</evidence>
<reference evidence="8 9" key="1">
    <citation type="submission" date="2016-10" db="EMBL/GenBank/DDBJ databases">
        <authorList>
            <person name="de Groot N.N."/>
        </authorList>
    </citation>
    <scope>NUCLEOTIDE SEQUENCE [LARGE SCALE GENOMIC DNA]</scope>
    <source>
        <strain evidence="8 9">HLD2</strain>
    </source>
</reference>
<accession>A0A1G5PKP0</accession>
<name>A0A1G5PKP0_9GAMM</name>
<gene>
    <name evidence="8" type="ORF">SAMN03097708_00327</name>
</gene>
<feature type="transmembrane region" description="Helical" evidence="7">
    <location>
        <begin position="102"/>
        <end position="121"/>
    </location>
</feature>
<keyword evidence="3 7" id="KW-0812">Transmembrane</keyword>
<feature type="transmembrane region" description="Helical" evidence="7">
    <location>
        <begin position="44"/>
        <end position="66"/>
    </location>
</feature>
<keyword evidence="2" id="KW-1003">Cell membrane</keyword>
<dbReference type="PANTHER" id="PTHR30213:SF0">
    <property type="entry name" value="UPF0761 MEMBRANE PROTEIN YIHY"/>
    <property type="match status" value="1"/>
</dbReference>
<dbReference type="Pfam" id="PF03631">
    <property type="entry name" value="Virul_fac_BrkB"/>
    <property type="match status" value="1"/>
</dbReference>
<protein>
    <submittedName>
        <fullName evidence="8">Membrane protein</fullName>
    </submittedName>
</protein>
<dbReference type="EMBL" id="FMWD01000001">
    <property type="protein sequence ID" value="SCZ50062.1"/>
    <property type="molecule type" value="Genomic_DNA"/>
</dbReference>
<evidence type="ECO:0000256" key="2">
    <source>
        <dbReference type="ARBA" id="ARBA00022475"/>
    </source>
</evidence>